<dbReference type="EMBL" id="GBXM01035820">
    <property type="protein sequence ID" value="JAH72757.1"/>
    <property type="molecule type" value="Transcribed_RNA"/>
</dbReference>
<reference evidence="1" key="1">
    <citation type="submission" date="2014-11" db="EMBL/GenBank/DDBJ databases">
        <authorList>
            <person name="Amaro Gonzalez C."/>
        </authorList>
    </citation>
    <scope>NUCLEOTIDE SEQUENCE</scope>
</reference>
<name>A0A0E9V412_ANGAN</name>
<evidence type="ECO:0000313" key="1">
    <source>
        <dbReference type="EMBL" id="JAH72757.1"/>
    </source>
</evidence>
<sequence>MLSFHRFTITETESRSLAGSLFLLALDRSLATDNNG</sequence>
<accession>A0A0E9V412</accession>
<proteinExistence type="predicted"/>
<reference evidence="1" key="2">
    <citation type="journal article" date="2015" name="Fish Shellfish Immunol.">
        <title>Early steps in the European eel (Anguilla anguilla)-Vibrio vulnificus interaction in the gills: Role of the RtxA13 toxin.</title>
        <authorList>
            <person name="Callol A."/>
            <person name="Pajuelo D."/>
            <person name="Ebbesson L."/>
            <person name="Teles M."/>
            <person name="MacKenzie S."/>
            <person name="Amaro C."/>
        </authorList>
    </citation>
    <scope>NUCLEOTIDE SEQUENCE</scope>
</reference>
<organism evidence="1">
    <name type="scientific">Anguilla anguilla</name>
    <name type="common">European freshwater eel</name>
    <name type="synonym">Muraena anguilla</name>
    <dbReference type="NCBI Taxonomy" id="7936"/>
    <lineage>
        <taxon>Eukaryota</taxon>
        <taxon>Metazoa</taxon>
        <taxon>Chordata</taxon>
        <taxon>Craniata</taxon>
        <taxon>Vertebrata</taxon>
        <taxon>Euteleostomi</taxon>
        <taxon>Actinopterygii</taxon>
        <taxon>Neopterygii</taxon>
        <taxon>Teleostei</taxon>
        <taxon>Anguilliformes</taxon>
        <taxon>Anguillidae</taxon>
        <taxon>Anguilla</taxon>
    </lineage>
</organism>
<protein>
    <submittedName>
        <fullName evidence="1">Uncharacterized protein</fullName>
    </submittedName>
</protein>
<dbReference type="AlphaFoldDB" id="A0A0E9V412"/>